<dbReference type="InterPro" id="IPR029068">
    <property type="entry name" value="Glyas_Bleomycin-R_OHBP_Dase"/>
</dbReference>
<dbReference type="AlphaFoldDB" id="A0A8J3LRM7"/>
<organism evidence="2 3">
    <name type="scientific">Planotetraspora kaengkrachanensis</name>
    <dbReference type="NCBI Taxonomy" id="575193"/>
    <lineage>
        <taxon>Bacteria</taxon>
        <taxon>Bacillati</taxon>
        <taxon>Actinomycetota</taxon>
        <taxon>Actinomycetes</taxon>
        <taxon>Streptosporangiales</taxon>
        <taxon>Streptosporangiaceae</taxon>
        <taxon>Planotetraspora</taxon>
    </lineage>
</organism>
<sequence>MFTQIFPILTTSDMTKALWFYAAGCDAAVAELRDAGVPVLREPAGQEWGERTAMVEDPDGSRVLGAAKGVG</sequence>
<dbReference type="PROSITE" id="PS51819">
    <property type="entry name" value="VOC"/>
    <property type="match status" value="1"/>
</dbReference>
<dbReference type="InterPro" id="IPR037523">
    <property type="entry name" value="VOC_core"/>
</dbReference>
<feature type="domain" description="VOC" evidence="1">
    <location>
        <begin position="1"/>
        <end position="68"/>
    </location>
</feature>
<dbReference type="Proteomes" id="UP000630097">
    <property type="component" value="Unassembled WGS sequence"/>
</dbReference>
<dbReference type="RefSeq" id="WP_203881444.1">
    <property type="nucleotide sequence ID" value="NZ_BAABHH010000003.1"/>
</dbReference>
<name>A0A8J3LRM7_9ACTN</name>
<proteinExistence type="predicted"/>
<evidence type="ECO:0000313" key="3">
    <source>
        <dbReference type="Proteomes" id="UP000630097"/>
    </source>
</evidence>
<dbReference type="EMBL" id="BONV01000003">
    <property type="protein sequence ID" value="GIG77933.1"/>
    <property type="molecule type" value="Genomic_DNA"/>
</dbReference>
<keyword evidence="3" id="KW-1185">Reference proteome</keyword>
<evidence type="ECO:0000313" key="2">
    <source>
        <dbReference type="EMBL" id="GIG77933.1"/>
    </source>
</evidence>
<evidence type="ECO:0000259" key="1">
    <source>
        <dbReference type="PROSITE" id="PS51819"/>
    </source>
</evidence>
<dbReference type="Pfam" id="PF00903">
    <property type="entry name" value="Glyoxalase"/>
    <property type="match status" value="1"/>
</dbReference>
<dbReference type="SUPFAM" id="SSF54593">
    <property type="entry name" value="Glyoxalase/Bleomycin resistance protein/Dihydroxybiphenyl dioxygenase"/>
    <property type="match status" value="1"/>
</dbReference>
<reference evidence="2 3" key="1">
    <citation type="submission" date="2021-01" db="EMBL/GenBank/DDBJ databases">
        <title>Whole genome shotgun sequence of Planotetraspora kaengkrachanensis NBRC 104272.</title>
        <authorList>
            <person name="Komaki H."/>
            <person name="Tamura T."/>
        </authorList>
    </citation>
    <scope>NUCLEOTIDE SEQUENCE [LARGE SCALE GENOMIC DNA]</scope>
    <source>
        <strain evidence="2 3">NBRC 104272</strain>
    </source>
</reference>
<comment type="caution">
    <text evidence="2">The sequence shown here is derived from an EMBL/GenBank/DDBJ whole genome shotgun (WGS) entry which is preliminary data.</text>
</comment>
<dbReference type="Gene3D" id="3.10.180.10">
    <property type="entry name" value="2,3-Dihydroxybiphenyl 1,2-Dioxygenase, domain 1"/>
    <property type="match status" value="1"/>
</dbReference>
<accession>A0A8J3LRM7</accession>
<dbReference type="InterPro" id="IPR004360">
    <property type="entry name" value="Glyas_Fos-R_dOase_dom"/>
</dbReference>
<gene>
    <name evidence="2" type="ORF">Pka01_10600</name>
</gene>
<protein>
    <recommendedName>
        <fullName evidence="1">VOC domain-containing protein</fullName>
    </recommendedName>
</protein>